<dbReference type="Gene3D" id="1.20.920.30">
    <property type="match status" value="1"/>
</dbReference>
<evidence type="ECO:0008006" key="15">
    <source>
        <dbReference type="Google" id="ProtNLM"/>
    </source>
</evidence>
<evidence type="ECO:0000259" key="6">
    <source>
        <dbReference type="Pfam" id="PF03028"/>
    </source>
</evidence>
<dbReference type="Gene3D" id="6.10.140.1060">
    <property type="match status" value="1"/>
</dbReference>
<keyword evidence="14" id="KW-1185">Reference proteome</keyword>
<feature type="domain" description="Dynein heavy chain coiled coil stalk" evidence="7">
    <location>
        <begin position="424"/>
        <end position="628"/>
    </location>
</feature>
<evidence type="ECO:0000259" key="10">
    <source>
        <dbReference type="Pfam" id="PF17852"/>
    </source>
</evidence>
<keyword evidence="4" id="KW-0966">Cell projection</keyword>
<evidence type="ECO:0000313" key="14">
    <source>
        <dbReference type="Proteomes" id="UP001476798"/>
    </source>
</evidence>
<feature type="domain" description="Dynein heavy chain region D6 P-loop" evidence="6">
    <location>
        <begin position="969"/>
        <end position="1014"/>
    </location>
</feature>
<evidence type="ECO:0000256" key="5">
    <source>
        <dbReference type="SAM" id="Coils"/>
    </source>
</evidence>
<accession>A0ABV0MS39</accession>
<dbReference type="InterPro" id="IPR041466">
    <property type="entry name" value="Dynein_AAA5_ext"/>
</dbReference>
<dbReference type="InterPro" id="IPR024743">
    <property type="entry name" value="Dynein_HC_stalk"/>
</dbReference>
<comment type="caution">
    <text evidence="13">The sequence shown here is derived from an EMBL/GenBank/DDBJ whole genome shotgun (WGS) entry which is preliminary data.</text>
</comment>
<dbReference type="InterPro" id="IPR041589">
    <property type="entry name" value="DNAH3_AAA_lid_1"/>
</dbReference>
<dbReference type="InterPro" id="IPR026983">
    <property type="entry name" value="DHC"/>
</dbReference>
<dbReference type="InterPro" id="IPR004273">
    <property type="entry name" value="Dynein_heavy_D6_P-loop"/>
</dbReference>
<feature type="domain" description="Dynein heavy chain ATP-binding dynein motor region" evidence="9">
    <location>
        <begin position="639"/>
        <end position="781"/>
    </location>
</feature>
<feature type="domain" description="Dynein heavy chain 3 AAA+ lid" evidence="11">
    <location>
        <begin position="202"/>
        <end position="241"/>
    </location>
</feature>
<evidence type="ECO:0000256" key="1">
    <source>
        <dbReference type="ARBA" id="ARBA00004430"/>
    </source>
</evidence>
<evidence type="ECO:0000256" key="3">
    <source>
        <dbReference type="ARBA" id="ARBA00023069"/>
    </source>
</evidence>
<dbReference type="Pfam" id="PF12780">
    <property type="entry name" value="AAA_8"/>
    <property type="match status" value="1"/>
</dbReference>
<dbReference type="PANTHER" id="PTHR22878">
    <property type="entry name" value="DYNEIN HEAVY CHAIN 6, AXONEMAL-LIKE-RELATED"/>
    <property type="match status" value="1"/>
</dbReference>
<evidence type="ECO:0000313" key="13">
    <source>
        <dbReference type="EMBL" id="MEQ2161926.1"/>
    </source>
</evidence>
<dbReference type="InterPro" id="IPR027417">
    <property type="entry name" value="P-loop_NTPase"/>
</dbReference>
<comment type="similarity">
    <text evidence="2">Belongs to the dynein heavy chain family.</text>
</comment>
<dbReference type="Pfam" id="PF12781">
    <property type="entry name" value="AAA_9"/>
    <property type="match status" value="1"/>
</dbReference>
<dbReference type="InterPro" id="IPR035706">
    <property type="entry name" value="AAA_9"/>
</dbReference>
<dbReference type="Proteomes" id="UP001476798">
    <property type="component" value="Unassembled WGS sequence"/>
</dbReference>
<dbReference type="Pfam" id="PF17852">
    <property type="entry name" value="Dynein_AAA_lid"/>
    <property type="match status" value="1"/>
</dbReference>
<dbReference type="Gene3D" id="1.20.920.20">
    <property type="match status" value="1"/>
</dbReference>
<dbReference type="Pfam" id="PF12777">
    <property type="entry name" value="MT"/>
    <property type="match status" value="1"/>
</dbReference>
<sequence>VSQLCLTLDSLLDSDNSRADVLESYFLEALYCSLGATLVESDRIKFDEFIKRLSCLSTVHEEEALAGPGEIPGTCSIISTESLVIDLVLKVVGSSFSTTQVDNYGTQQPIALLKLLLDRGGIYDRGKELNYKILKDLGFIAAMGKPGGGRNEVDPRFISLFSVFSSPFPTVESLHLIYASIIKGHTKLFGDAIRKVCDKITDCTLELYNLIIKDLPPTPSKFHYIFNLRDLSRVYNGLILTNPDKSDLLYLLYFQIKKDPPFNMTSCFSYRFLTVTQFVRVWRNECLRIFHDRLIDETDKTLASIVPAMFPDDEKESVLNQLRDEALKMGAGPSKASLWQYFVNKSANNLHIVLGMSPVGDTLRTRCRNFPGENPMIPDAHAEAVIGHVCMVHTCVKDYSKLFLQKLRRCNHVVCECILVLRGYKDISWQSAKGMMSETNFLRSLMEMDCDSISNSQVRTVKAEFLKNLQTSFEKMQAISKAGSGMLKFVEAIIGYCDVAKEIEPKREKVACLEKDFFQSKKELAHIQSELRDIQAELQGLKETYEAAILEKQMLQEEAEVMERKLVAADKLISGLSSENQRWSTDLDELKQRRVLLLGDCLVSAAFLSYQGAFSWEFRDQMVYQIWVQDVQERGIPLNEYIDPVIDNLLEKNVKGAEGRQVVMLGDKEVHYDPNFQLYLNTKVANPKYTPSVFGNTTVINYAVTLKGLEDQLLSVIMGFEKRDLEKQRERLIQETSDNKKLLKNLGDSLLRELATSTGNMLENTELVQTLEETKLKATEVFEKLTLAQKTSVDIDQLRDGYRPAAKRGAILFFVLTDMALVSSMYQYSLASYLKVFDLSLRKSRSDSVLHKRLQNIINTLTYNVYNYGCTGLFERHKLLFSFNMTVKIEQAEGRARQEELEFLIKEQAPFPMKYKENLSAFQNLLLLRCFRLDRVFRGVTDYVTVTMGEKYVQPPVISFASVYEQSSPFSPILFILSPGCDPAGDLMKLAEASGFGGSKSRFLAMGQGQEKVVTEPPSGLKLNMRATYSRVSHESLTACPHPLFKGLVYVLAFFHAVVQERRKYGKIGWNVPYDFSESDFSVSGAGLLFRVAQ</sequence>
<dbReference type="Pfam" id="PF18198">
    <property type="entry name" value="AAA_lid_11"/>
    <property type="match status" value="1"/>
</dbReference>
<evidence type="ECO:0000259" key="11">
    <source>
        <dbReference type="Pfam" id="PF17857"/>
    </source>
</evidence>
<name>A0ABV0MS39_9TELE</name>
<dbReference type="Pfam" id="PF17857">
    <property type="entry name" value="AAA_lid_1"/>
    <property type="match status" value="1"/>
</dbReference>
<evidence type="ECO:0000259" key="12">
    <source>
        <dbReference type="Pfam" id="PF18198"/>
    </source>
</evidence>
<evidence type="ECO:0000259" key="7">
    <source>
        <dbReference type="Pfam" id="PF12777"/>
    </source>
</evidence>
<organism evidence="13 14">
    <name type="scientific">Goodea atripinnis</name>
    <dbReference type="NCBI Taxonomy" id="208336"/>
    <lineage>
        <taxon>Eukaryota</taxon>
        <taxon>Metazoa</taxon>
        <taxon>Chordata</taxon>
        <taxon>Craniata</taxon>
        <taxon>Vertebrata</taxon>
        <taxon>Euteleostomi</taxon>
        <taxon>Actinopterygii</taxon>
        <taxon>Neopterygii</taxon>
        <taxon>Teleostei</taxon>
        <taxon>Neoteleostei</taxon>
        <taxon>Acanthomorphata</taxon>
        <taxon>Ovalentaria</taxon>
        <taxon>Atherinomorphae</taxon>
        <taxon>Cyprinodontiformes</taxon>
        <taxon>Goodeidae</taxon>
        <taxon>Goodea</taxon>
    </lineage>
</organism>
<evidence type="ECO:0000256" key="2">
    <source>
        <dbReference type="ARBA" id="ARBA00008887"/>
    </source>
</evidence>
<keyword evidence="3" id="KW-0969">Cilium</keyword>
<dbReference type="InterPro" id="IPR041658">
    <property type="entry name" value="AAA_lid_11"/>
</dbReference>
<dbReference type="Gene3D" id="1.10.8.720">
    <property type="entry name" value="Region D6 of dynein motor"/>
    <property type="match status" value="1"/>
</dbReference>
<feature type="coiled-coil region" evidence="5">
    <location>
        <begin position="524"/>
        <end position="593"/>
    </location>
</feature>
<feature type="domain" description="Dynein heavy chain AAA 5 extension" evidence="10">
    <location>
        <begin position="1"/>
        <end position="68"/>
    </location>
</feature>
<comment type="subcellular location">
    <subcellularLocation>
        <location evidence="1">Cytoplasm</location>
        <location evidence="1">Cytoskeleton</location>
        <location evidence="1">Cilium axoneme</location>
    </subcellularLocation>
</comment>
<feature type="domain" description="Dynein heavy chain AAA lid" evidence="12">
    <location>
        <begin position="1045"/>
        <end position="1085"/>
    </location>
</feature>
<dbReference type="PANTHER" id="PTHR22878:SF63">
    <property type="entry name" value="DYNEIN AXONEMAL HEAVY CHAIN 10"/>
    <property type="match status" value="1"/>
</dbReference>
<dbReference type="Pfam" id="PF12775">
    <property type="entry name" value="AAA_7"/>
    <property type="match status" value="1"/>
</dbReference>
<dbReference type="Pfam" id="PF03028">
    <property type="entry name" value="Dynein_heavy"/>
    <property type="match status" value="1"/>
</dbReference>
<dbReference type="InterPro" id="IPR024317">
    <property type="entry name" value="Dynein_heavy_chain_D4_dom"/>
</dbReference>
<feature type="domain" description="Dynein heavy chain AAA module D4" evidence="8">
    <location>
        <begin position="291"/>
        <end position="371"/>
    </location>
</feature>
<dbReference type="InterPro" id="IPR042219">
    <property type="entry name" value="AAA_lid_11_sf"/>
</dbReference>
<evidence type="ECO:0000259" key="8">
    <source>
        <dbReference type="Pfam" id="PF12780"/>
    </source>
</evidence>
<dbReference type="EMBL" id="JAHRIO010011052">
    <property type="protein sequence ID" value="MEQ2161926.1"/>
    <property type="molecule type" value="Genomic_DNA"/>
</dbReference>
<gene>
    <name evidence="13" type="ORF">GOODEAATRI_014749</name>
</gene>
<protein>
    <recommendedName>
        <fullName evidence="15">Dynein heavy chain</fullName>
    </recommendedName>
</protein>
<proteinExistence type="inferred from homology"/>
<keyword evidence="5" id="KW-0175">Coiled coil</keyword>
<evidence type="ECO:0000256" key="4">
    <source>
        <dbReference type="ARBA" id="ARBA00023273"/>
    </source>
</evidence>
<dbReference type="Gene3D" id="1.10.8.1220">
    <property type="match status" value="1"/>
</dbReference>
<evidence type="ECO:0000259" key="9">
    <source>
        <dbReference type="Pfam" id="PF12781"/>
    </source>
</evidence>
<dbReference type="SUPFAM" id="SSF52540">
    <property type="entry name" value="P-loop containing nucleoside triphosphate hydrolases"/>
    <property type="match status" value="1"/>
</dbReference>
<reference evidence="13 14" key="1">
    <citation type="submission" date="2021-06" db="EMBL/GenBank/DDBJ databases">
        <authorList>
            <person name="Palmer J.M."/>
        </authorList>
    </citation>
    <scope>NUCLEOTIDE SEQUENCE [LARGE SCALE GENOMIC DNA]</scope>
    <source>
        <strain evidence="13 14">GA_2019</strain>
        <tissue evidence="13">Muscle</tissue>
    </source>
</reference>
<feature type="non-terminal residue" evidence="13">
    <location>
        <position position="1"/>
    </location>
</feature>
<dbReference type="Gene3D" id="3.40.50.300">
    <property type="entry name" value="P-loop containing nucleotide triphosphate hydrolases"/>
    <property type="match status" value="3"/>
</dbReference>